<dbReference type="InterPro" id="IPR020843">
    <property type="entry name" value="ER"/>
</dbReference>
<dbReference type="InterPro" id="IPR011032">
    <property type="entry name" value="GroES-like_sf"/>
</dbReference>
<dbReference type="CDD" id="cd08249">
    <property type="entry name" value="enoyl_reductase_like"/>
    <property type="match status" value="1"/>
</dbReference>
<sequence>MPSNTAAWLTKVGAIPLDVKPAPYTPPTSHQIVIKNKAVAINPADWAIQKKGDMLFPWLAYPYIGGSDVAGEVAEIGSSVTRFKVGDRVFGLALCLAGEGAFQEYTVLRDHMTCRIPGALSYETASVIPLGLATAASGLFQKGLLGLQHPSVPPKPTGKTLLIWGGSTSVGCNAIQLAVAAGYEVITTASPKNFTYLKTLGASQAFDYNSPTIIPNLITALAGKSLAGALAIGAAGAHAPDQSPATACVQVVSACDGGHKFVACAQPPPDNLPEGVSAKFCSASSIKDDEVGRAVFVDFLPRALEEGAFVAAPEAEVVGRGLEGIQGAFEVQMKGVSASKIVVSL</sequence>
<dbReference type="OrthoDB" id="48317at2759"/>
<evidence type="ECO:0000313" key="4">
    <source>
        <dbReference type="EMBL" id="TVY14194.1"/>
    </source>
</evidence>
<dbReference type="InterPro" id="IPR047122">
    <property type="entry name" value="Trans-enoyl_RdTase-like"/>
</dbReference>
<dbReference type="Gene3D" id="3.90.180.10">
    <property type="entry name" value="Medium-chain alcohol dehydrogenases, catalytic domain"/>
    <property type="match status" value="1"/>
</dbReference>
<dbReference type="SUPFAM" id="SSF51735">
    <property type="entry name" value="NAD(P)-binding Rossmann-fold domains"/>
    <property type="match status" value="1"/>
</dbReference>
<evidence type="ECO:0000256" key="1">
    <source>
        <dbReference type="ARBA" id="ARBA00008072"/>
    </source>
</evidence>
<accession>A0A8T9B2G2</accession>
<name>A0A8T9B2G2_9HELO</name>
<dbReference type="InterPro" id="IPR036291">
    <property type="entry name" value="NAD(P)-bd_dom_sf"/>
</dbReference>
<comment type="caution">
    <text evidence="4">The sequence shown here is derived from an EMBL/GenBank/DDBJ whole genome shotgun (WGS) entry which is preliminary data.</text>
</comment>
<dbReference type="Pfam" id="PF08240">
    <property type="entry name" value="ADH_N"/>
    <property type="match status" value="1"/>
</dbReference>
<proteinExistence type="inferred from homology"/>
<dbReference type="EMBL" id="QGMF01000741">
    <property type="protein sequence ID" value="TVY14194.1"/>
    <property type="molecule type" value="Genomic_DNA"/>
</dbReference>
<gene>
    <name evidence="4" type="primary">azaJ_1</name>
    <name evidence="4" type="ORF">LARI1_G007175</name>
</gene>
<evidence type="ECO:0000256" key="2">
    <source>
        <dbReference type="ARBA" id="ARBA00023002"/>
    </source>
</evidence>
<comment type="similarity">
    <text evidence="1">Belongs to the zinc-containing alcohol dehydrogenase family.</text>
</comment>
<reference evidence="4 5" key="1">
    <citation type="submission" date="2018-05" db="EMBL/GenBank/DDBJ databases">
        <title>Whole genome sequencing for identification of molecular markers to develop diagnostic detection tools for the regulated plant pathogen Lachnellula willkommii.</title>
        <authorList>
            <person name="Giroux E."/>
            <person name="Bilodeau G."/>
        </authorList>
    </citation>
    <scope>NUCLEOTIDE SEQUENCE [LARGE SCALE GENOMIC DNA]</scope>
    <source>
        <strain evidence="4 5">CBS 203.66</strain>
    </source>
</reference>
<dbReference type="InterPro" id="IPR013154">
    <property type="entry name" value="ADH-like_N"/>
</dbReference>
<dbReference type="PANTHER" id="PTHR45348">
    <property type="entry name" value="HYPOTHETICAL OXIDOREDUCTASE (EUROFUNG)"/>
    <property type="match status" value="1"/>
</dbReference>
<dbReference type="Proteomes" id="UP000469559">
    <property type="component" value="Unassembled WGS sequence"/>
</dbReference>
<evidence type="ECO:0000259" key="3">
    <source>
        <dbReference type="SMART" id="SM00829"/>
    </source>
</evidence>
<protein>
    <submittedName>
        <fullName evidence="4">Dehydrogenase azaJ</fullName>
    </submittedName>
</protein>
<keyword evidence="2" id="KW-0560">Oxidoreductase</keyword>
<organism evidence="4 5">
    <name type="scientific">Lachnellula arida</name>
    <dbReference type="NCBI Taxonomy" id="1316785"/>
    <lineage>
        <taxon>Eukaryota</taxon>
        <taxon>Fungi</taxon>
        <taxon>Dikarya</taxon>
        <taxon>Ascomycota</taxon>
        <taxon>Pezizomycotina</taxon>
        <taxon>Leotiomycetes</taxon>
        <taxon>Helotiales</taxon>
        <taxon>Lachnaceae</taxon>
        <taxon>Lachnellula</taxon>
    </lineage>
</organism>
<dbReference type="Gene3D" id="3.40.50.720">
    <property type="entry name" value="NAD(P)-binding Rossmann-like Domain"/>
    <property type="match status" value="1"/>
</dbReference>
<dbReference type="AlphaFoldDB" id="A0A8T9B2G2"/>
<dbReference type="GO" id="GO:0016651">
    <property type="term" value="F:oxidoreductase activity, acting on NAD(P)H"/>
    <property type="evidence" value="ECO:0007669"/>
    <property type="project" value="InterPro"/>
</dbReference>
<keyword evidence="5" id="KW-1185">Reference proteome</keyword>
<evidence type="ECO:0000313" key="5">
    <source>
        <dbReference type="Proteomes" id="UP000469559"/>
    </source>
</evidence>
<dbReference type="PANTHER" id="PTHR45348:SF2">
    <property type="entry name" value="ZINC-TYPE ALCOHOL DEHYDROGENASE-LIKE PROTEIN C2E1P3.01"/>
    <property type="match status" value="1"/>
</dbReference>
<dbReference type="SUPFAM" id="SSF50129">
    <property type="entry name" value="GroES-like"/>
    <property type="match status" value="1"/>
</dbReference>
<feature type="domain" description="Enoyl reductase (ER)" evidence="3">
    <location>
        <begin position="13"/>
        <end position="343"/>
    </location>
</feature>
<dbReference type="SMART" id="SM00829">
    <property type="entry name" value="PKS_ER"/>
    <property type="match status" value="1"/>
</dbReference>